<keyword evidence="3" id="KW-1185">Reference proteome</keyword>
<dbReference type="EMBL" id="JBHUKR010000006">
    <property type="protein sequence ID" value="MFD2416638.1"/>
    <property type="molecule type" value="Genomic_DNA"/>
</dbReference>
<gene>
    <name evidence="2" type="ORF">ACFSXZ_09910</name>
</gene>
<protein>
    <submittedName>
        <fullName evidence="2">Class I SAM-dependent methyltransferase</fullName>
        <ecNumber evidence="2">2.1.1.-</ecNumber>
    </submittedName>
</protein>
<dbReference type="InterPro" id="IPR029063">
    <property type="entry name" value="SAM-dependent_MTases_sf"/>
</dbReference>
<dbReference type="CDD" id="cd02440">
    <property type="entry name" value="AdoMet_MTases"/>
    <property type="match status" value="1"/>
</dbReference>
<dbReference type="PANTHER" id="PTHR43861">
    <property type="entry name" value="TRANS-ACONITATE 2-METHYLTRANSFERASE-RELATED"/>
    <property type="match status" value="1"/>
</dbReference>
<dbReference type="GO" id="GO:0008168">
    <property type="term" value="F:methyltransferase activity"/>
    <property type="evidence" value="ECO:0007669"/>
    <property type="project" value="UniProtKB-KW"/>
</dbReference>
<dbReference type="Gene3D" id="3.40.50.150">
    <property type="entry name" value="Vaccinia Virus protein VP39"/>
    <property type="match status" value="1"/>
</dbReference>
<keyword evidence="1 2" id="KW-0808">Transferase</keyword>
<dbReference type="Pfam" id="PF13489">
    <property type="entry name" value="Methyltransf_23"/>
    <property type="match status" value="1"/>
</dbReference>
<name>A0ABW5FP62_9PSEU</name>
<evidence type="ECO:0000313" key="3">
    <source>
        <dbReference type="Proteomes" id="UP001597417"/>
    </source>
</evidence>
<dbReference type="RefSeq" id="WP_378263609.1">
    <property type="nucleotide sequence ID" value="NZ_JBHUKR010000006.1"/>
</dbReference>
<dbReference type="GO" id="GO:0032259">
    <property type="term" value="P:methylation"/>
    <property type="evidence" value="ECO:0007669"/>
    <property type="project" value="UniProtKB-KW"/>
</dbReference>
<reference evidence="3" key="1">
    <citation type="journal article" date="2019" name="Int. J. Syst. Evol. Microbiol.">
        <title>The Global Catalogue of Microorganisms (GCM) 10K type strain sequencing project: providing services to taxonomists for standard genome sequencing and annotation.</title>
        <authorList>
            <consortium name="The Broad Institute Genomics Platform"/>
            <consortium name="The Broad Institute Genome Sequencing Center for Infectious Disease"/>
            <person name="Wu L."/>
            <person name="Ma J."/>
        </authorList>
    </citation>
    <scope>NUCLEOTIDE SEQUENCE [LARGE SCALE GENOMIC DNA]</scope>
    <source>
        <strain evidence="3">CGMCC 4.7645</strain>
    </source>
</reference>
<dbReference type="SUPFAM" id="SSF53335">
    <property type="entry name" value="S-adenosyl-L-methionine-dependent methyltransferases"/>
    <property type="match status" value="1"/>
</dbReference>
<accession>A0ABW5FP62</accession>
<proteinExistence type="predicted"/>
<comment type="caution">
    <text evidence="2">The sequence shown here is derived from an EMBL/GenBank/DDBJ whole genome shotgun (WGS) entry which is preliminary data.</text>
</comment>
<dbReference type="Proteomes" id="UP001597417">
    <property type="component" value="Unassembled WGS sequence"/>
</dbReference>
<keyword evidence="2" id="KW-0489">Methyltransferase</keyword>
<evidence type="ECO:0000313" key="2">
    <source>
        <dbReference type="EMBL" id="MFD2416638.1"/>
    </source>
</evidence>
<evidence type="ECO:0000256" key="1">
    <source>
        <dbReference type="ARBA" id="ARBA00022679"/>
    </source>
</evidence>
<sequence length="204" mass="22046">MSSFDEKAATWDDEGRIERARVLAAAVRRAVALTGSTRLFEYGAGTGLVSQELAPGVGAITLADPSAGMREVMQDKVAKGTLPATTRVWDLDLSAGSVPDEHFDVVVTVMALHHIPDLTPVFDGFARLLDDRGHLCVIDLVQEDGSFHDDPDFHGHHGFDTRDLSVKLEAAGFTDVRVEQIYEVAKAGATYPLFLATCTKPARP</sequence>
<dbReference type="EC" id="2.1.1.-" evidence="2"/>
<dbReference type="PANTHER" id="PTHR43861:SF3">
    <property type="entry name" value="PUTATIVE (AFU_ORTHOLOGUE AFUA_2G14390)-RELATED"/>
    <property type="match status" value="1"/>
</dbReference>
<organism evidence="2 3">
    <name type="scientific">Amycolatopsis pigmentata</name>
    <dbReference type="NCBI Taxonomy" id="450801"/>
    <lineage>
        <taxon>Bacteria</taxon>
        <taxon>Bacillati</taxon>
        <taxon>Actinomycetota</taxon>
        <taxon>Actinomycetes</taxon>
        <taxon>Pseudonocardiales</taxon>
        <taxon>Pseudonocardiaceae</taxon>
        <taxon>Amycolatopsis</taxon>
    </lineage>
</organism>